<evidence type="ECO:0000313" key="5">
    <source>
        <dbReference type="EMBL" id="TKT03714.1"/>
    </source>
</evidence>
<dbReference type="OrthoDB" id="190168at2"/>
<sequence length="289" mass="31318">MNSTSVELLVKGPRRPSGRVVGRRGRRVGRHEGRPERSSQVSGRPRWADGRREREDPMGRERHGPPPGEVHVRVVREPSDADELQRCVALLTDGERERRRHLVPSQRALYAAAHAALRTTTAAFSGRPVGQVAFRRGASGKPYVAGDPGLRVSLSHTDGLALIAVSRDGPVGVDVERLVRPVDPRGLRRQVLSDQEAALWPAERDGPLCEGLLTHWTCKEAVLKALGTGLAGDPTAVRVTPGARRSGPVRLHHAPGPPRRWRLHLLDVGPGYRAAVAVAGGGDVVRLLP</sequence>
<comment type="similarity">
    <text evidence="1">Belongs to the P-Pant transferase superfamily. Gsp/Sfp/HetI/AcpT family.</text>
</comment>
<dbReference type="Proteomes" id="UP000305929">
    <property type="component" value="Unassembled WGS sequence"/>
</dbReference>
<dbReference type="SUPFAM" id="SSF56214">
    <property type="entry name" value="4'-phosphopantetheinyl transferase"/>
    <property type="match status" value="2"/>
</dbReference>
<dbReference type="GO" id="GO:0008897">
    <property type="term" value="F:holo-[acyl-carrier-protein] synthase activity"/>
    <property type="evidence" value="ECO:0007669"/>
    <property type="project" value="InterPro"/>
</dbReference>
<evidence type="ECO:0000256" key="2">
    <source>
        <dbReference type="ARBA" id="ARBA00022679"/>
    </source>
</evidence>
<dbReference type="InterPro" id="IPR037143">
    <property type="entry name" value="4-PPantetheinyl_Trfase_dom_sf"/>
</dbReference>
<keyword evidence="2 5" id="KW-0808">Transferase</keyword>
<evidence type="ECO:0000256" key="3">
    <source>
        <dbReference type="SAM" id="MobiDB-lite"/>
    </source>
</evidence>
<dbReference type="GO" id="GO:0019878">
    <property type="term" value="P:lysine biosynthetic process via aminoadipic acid"/>
    <property type="evidence" value="ECO:0007669"/>
    <property type="project" value="TreeGrafter"/>
</dbReference>
<dbReference type="GO" id="GO:0000287">
    <property type="term" value="F:magnesium ion binding"/>
    <property type="evidence" value="ECO:0007669"/>
    <property type="project" value="InterPro"/>
</dbReference>
<proteinExistence type="inferred from homology"/>
<evidence type="ECO:0000313" key="6">
    <source>
        <dbReference type="Proteomes" id="UP000305929"/>
    </source>
</evidence>
<dbReference type="InterPro" id="IPR008278">
    <property type="entry name" value="4-PPantetheinyl_Trfase_dom"/>
</dbReference>
<feature type="domain" description="4'-phosphopantetheinyl transferase" evidence="4">
    <location>
        <begin position="170"/>
        <end position="277"/>
    </location>
</feature>
<keyword evidence="6" id="KW-1185">Reference proteome</keyword>
<organism evidence="5 6">
    <name type="scientific">Streptomyces lasalocidi</name>
    <name type="common">Streptomyces lasaliensis</name>
    <dbReference type="NCBI Taxonomy" id="324833"/>
    <lineage>
        <taxon>Bacteria</taxon>
        <taxon>Bacillati</taxon>
        <taxon>Actinomycetota</taxon>
        <taxon>Actinomycetes</taxon>
        <taxon>Kitasatosporales</taxon>
        <taxon>Streptomycetaceae</taxon>
        <taxon>Streptomyces</taxon>
    </lineage>
</organism>
<protein>
    <submittedName>
        <fullName evidence="5">4'-phosphopantetheinyl transferase superfamily protein</fullName>
    </submittedName>
</protein>
<evidence type="ECO:0000256" key="1">
    <source>
        <dbReference type="ARBA" id="ARBA00010990"/>
    </source>
</evidence>
<gene>
    <name evidence="5" type="ORF">E4U91_29130</name>
</gene>
<feature type="region of interest" description="Disordered" evidence="3">
    <location>
        <begin position="1"/>
        <end position="69"/>
    </location>
</feature>
<dbReference type="PANTHER" id="PTHR12215">
    <property type="entry name" value="PHOSPHOPANTETHEINE TRANSFERASE"/>
    <property type="match status" value="1"/>
</dbReference>
<feature type="compositionally biased region" description="Basic and acidic residues" evidence="3">
    <location>
        <begin position="46"/>
        <end position="69"/>
    </location>
</feature>
<dbReference type="Pfam" id="PF01648">
    <property type="entry name" value="ACPS"/>
    <property type="match status" value="1"/>
</dbReference>
<evidence type="ECO:0000259" key="4">
    <source>
        <dbReference type="Pfam" id="PF01648"/>
    </source>
</evidence>
<dbReference type="GO" id="GO:0005829">
    <property type="term" value="C:cytosol"/>
    <property type="evidence" value="ECO:0007669"/>
    <property type="project" value="TreeGrafter"/>
</dbReference>
<dbReference type="PANTHER" id="PTHR12215:SF10">
    <property type="entry name" value="L-AMINOADIPATE-SEMIALDEHYDE DEHYDROGENASE-PHOSPHOPANTETHEINYL TRANSFERASE"/>
    <property type="match status" value="1"/>
</dbReference>
<accession>A0A4U5WNB1</accession>
<dbReference type="EMBL" id="SZNQ01000001">
    <property type="protein sequence ID" value="TKT03714.1"/>
    <property type="molecule type" value="Genomic_DNA"/>
</dbReference>
<reference evidence="5 6" key="1">
    <citation type="submission" date="2019-04" db="EMBL/GenBank/DDBJ databases">
        <title>Streptomyces lasaliensis sp. nov., an Actinomycete isolated from soil which produces the polyether antibiotic lasalocid.</title>
        <authorList>
            <person name="Erwin G."/>
            <person name="Haber C."/>
        </authorList>
    </citation>
    <scope>NUCLEOTIDE SEQUENCE [LARGE SCALE GENOMIC DNA]</scope>
    <source>
        <strain evidence="5 6">X-537</strain>
    </source>
</reference>
<name>A0A4U5WNB1_STRLS</name>
<dbReference type="AlphaFoldDB" id="A0A4U5WNB1"/>
<dbReference type="InterPro" id="IPR050559">
    <property type="entry name" value="P-Pant_transferase_sf"/>
</dbReference>
<dbReference type="Gene3D" id="3.90.470.20">
    <property type="entry name" value="4'-phosphopantetheinyl transferase domain"/>
    <property type="match status" value="1"/>
</dbReference>
<comment type="caution">
    <text evidence="5">The sequence shown here is derived from an EMBL/GenBank/DDBJ whole genome shotgun (WGS) entry which is preliminary data.</text>
</comment>
<feature type="compositionally biased region" description="Basic residues" evidence="3">
    <location>
        <begin position="12"/>
        <end position="29"/>
    </location>
</feature>